<feature type="domain" description="Phosphomevalonate dehydratase small subunit-like" evidence="2">
    <location>
        <begin position="25"/>
        <end position="99"/>
    </location>
</feature>
<dbReference type="InterPro" id="IPR002840">
    <property type="entry name" value="PMDh-S-like_dom"/>
</dbReference>
<dbReference type="Pfam" id="PF01989">
    <property type="entry name" value="AcnX_swivel_put"/>
    <property type="match status" value="1"/>
</dbReference>
<protein>
    <submittedName>
        <fullName evidence="3">DUF126 domain-containing protein</fullName>
    </submittedName>
</protein>
<reference evidence="3 4" key="1">
    <citation type="submission" date="2024-05" db="EMBL/GenBank/DDBJ databases">
        <authorList>
            <person name="Jiang F."/>
        </authorList>
    </citation>
    <scope>NUCLEOTIDE SEQUENCE [LARGE SCALE GENOMIC DNA]</scope>
    <source>
        <strain evidence="3 4">LZ166</strain>
    </source>
</reference>
<dbReference type="Gene3D" id="3.50.30.10">
    <property type="entry name" value="Phosphohistidine domain"/>
    <property type="match status" value="1"/>
</dbReference>
<evidence type="ECO:0000256" key="1">
    <source>
        <dbReference type="ARBA" id="ARBA00023239"/>
    </source>
</evidence>
<organism evidence="3 4">
    <name type="scientific">Aquibium pacificus</name>
    <dbReference type="NCBI Taxonomy" id="3153579"/>
    <lineage>
        <taxon>Bacteria</taxon>
        <taxon>Pseudomonadati</taxon>
        <taxon>Pseudomonadota</taxon>
        <taxon>Alphaproteobacteria</taxon>
        <taxon>Hyphomicrobiales</taxon>
        <taxon>Phyllobacteriaceae</taxon>
        <taxon>Aquibium</taxon>
    </lineage>
</organism>
<evidence type="ECO:0000313" key="3">
    <source>
        <dbReference type="EMBL" id="MEX0405437.1"/>
    </source>
</evidence>
<dbReference type="Proteomes" id="UP001556692">
    <property type="component" value="Unassembled WGS sequence"/>
</dbReference>
<proteinExistence type="predicted"/>
<name>A0ABV3SF92_9HYPH</name>
<dbReference type="PANTHER" id="PTHR36577:SF3">
    <property type="entry name" value="DUF521 DOMAIN PROTEIN (AFU_ORTHOLOGUE AFUA_6G00490)"/>
    <property type="match status" value="1"/>
</dbReference>
<comment type="caution">
    <text evidence="3">The sequence shown here is derived from an EMBL/GenBank/DDBJ whole genome shotgun (WGS) entry which is preliminary data.</text>
</comment>
<dbReference type="EMBL" id="JBDPGJ010000002">
    <property type="protein sequence ID" value="MEX0405437.1"/>
    <property type="molecule type" value="Genomic_DNA"/>
</dbReference>
<gene>
    <name evidence="3" type="ORF">ABGN05_07195</name>
</gene>
<dbReference type="PANTHER" id="PTHR36577">
    <property type="entry name" value="DUF521 DOMAIN PROTEIN (AFU_ORTHOLOGUE AFUA_6G00490)"/>
    <property type="match status" value="1"/>
</dbReference>
<keyword evidence="4" id="KW-1185">Reference proteome</keyword>
<dbReference type="RefSeq" id="WP_367953334.1">
    <property type="nucleotide sequence ID" value="NZ_JBDPGJ010000002.1"/>
</dbReference>
<sequence length="143" mass="14387">MAARGEVLVAGAAGSGPALVLDQPISFWGGVDPKTGGIADVRHPQHGENVAGRVLFLPGTIGSSSASAVLLELVRGGRAPAAIVMHEPDAILLLGLIVAREMGWPAPVAVRLDRAQHAGFAGNIVAVEPDGTVASRASHVPGA</sequence>
<evidence type="ECO:0000259" key="2">
    <source>
        <dbReference type="Pfam" id="PF01989"/>
    </source>
</evidence>
<accession>A0ABV3SF92</accession>
<keyword evidence="1" id="KW-0456">Lyase</keyword>
<evidence type="ECO:0000313" key="4">
    <source>
        <dbReference type="Proteomes" id="UP001556692"/>
    </source>
</evidence>
<dbReference type="CDD" id="cd01356">
    <property type="entry name" value="AcnX_swivel"/>
    <property type="match status" value="1"/>
</dbReference>
<dbReference type="SUPFAM" id="SSF52016">
    <property type="entry name" value="LeuD/IlvD-like"/>
    <property type="match status" value="1"/>
</dbReference>